<evidence type="ECO:0000256" key="1">
    <source>
        <dbReference type="ARBA" id="ARBA00022490"/>
    </source>
</evidence>
<dbReference type="GO" id="GO:0005839">
    <property type="term" value="C:proteasome core complex"/>
    <property type="evidence" value="ECO:0007669"/>
    <property type="project" value="InterPro"/>
</dbReference>
<accession>A0AAV7KE05</accession>
<gene>
    <name evidence="5" type="ORF">LOD99_14784</name>
</gene>
<evidence type="ECO:0000256" key="4">
    <source>
        <dbReference type="RuleBase" id="RU004203"/>
    </source>
</evidence>
<proteinExistence type="inferred from homology"/>
<comment type="function">
    <text evidence="4">Component of the proteasome, a multicatalytic proteinase complex which is characterized by its ability to cleave peptides with Arg, Phe, Tyr, Leu, and Glu adjacent to the leaving group at neutral or slightly basic pH. The proteasome has an ATP-dependent proteolytic activity.</text>
</comment>
<keyword evidence="1 4" id="KW-0963">Cytoplasm</keyword>
<dbReference type="GO" id="GO:0005634">
    <property type="term" value="C:nucleus"/>
    <property type="evidence" value="ECO:0007669"/>
    <property type="project" value="UniProtKB-SubCell"/>
</dbReference>
<keyword evidence="6" id="KW-1185">Reference proteome</keyword>
<dbReference type="PANTHER" id="PTHR32194:SF2">
    <property type="entry name" value="PROTEASOME SUBUNIT BETA TYPE-1"/>
    <property type="match status" value="1"/>
</dbReference>
<comment type="similarity">
    <text evidence="4">Belongs to the peptidase T1B family.</text>
</comment>
<dbReference type="SUPFAM" id="SSF56235">
    <property type="entry name" value="N-terminal nucleophile aminohydrolases (Ntn hydrolases)"/>
    <property type="match status" value="1"/>
</dbReference>
<name>A0AAV7KE05_9METZ</name>
<comment type="caution">
    <text evidence="5">The sequence shown here is derived from an EMBL/GenBank/DDBJ whole genome shotgun (WGS) entry which is preliminary data.</text>
</comment>
<dbReference type="Pfam" id="PF00227">
    <property type="entry name" value="Proteasome"/>
    <property type="match status" value="1"/>
</dbReference>
<reference evidence="5 6" key="1">
    <citation type="journal article" date="2023" name="BMC Biol.">
        <title>The compact genome of the sponge Oopsacas minuta (Hexactinellida) is lacking key metazoan core genes.</title>
        <authorList>
            <person name="Santini S."/>
            <person name="Schenkelaars Q."/>
            <person name="Jourda C."/>
            <person name="Duchesne M."/>
            <person name="Belahbib H."/>
            <person name="Rocher C."/>
            <person name="Selva M."/>
            <person name="Riesgo A."/>
            <person name="Vervoort M."/>
            <person name="Leys S.P."/>
            <person name="Kodjabachian L."/>
            <person name="Le Bivic A."/>
            <person name="Borchiellini C."/>
            <person name="Claverie J.M."/>
            <person name="Renard E."/>
        </authorList>
    </citation>
    <scope>NUCLEOTIDE SEQUENCE [LARGE SCALE GENOMIC DNA]</scope>
    <source>
        <strain evidence="5">SPO-2</strain>
    </source>
</reference>
<dbReference type="InterPro" id="IPR023333">
    <property type="entry name" value="Proteasome_suB-type"/>
</dbReference>
<keyword evidence="3 4" id="KW-0539">Nucleus</keyword>
<dbReference type="PROSITE" id="PS51476">
    <property type="entry name" value="PROTEASOME_BETA_2"/>
    <property type="match status" value="1"/>
</dbReference>
<protein>
    <recommendedName>
        <fullName evidence="4">Proteasome subunit beta</fullName>
    </recommendedName>
</protein>
<evidence type="ECO:0000256" key="2">
    <source>
        <dbReference type="ARBA" id="ARBA00022942"/>
    </source>
</evidence>
<dbReference type="PANTHER" id="PTHR32194">
    <property type="entry name" value="METALLOPROTEASE TLDD"/>
    <property type="match status" value="1"/>
</dbReference>
<dbReference type="GO" id="GO:0051603">
    <property type="term" value="P:proteolysis involved in protein catabolic process"/>
    <property type="evidence" value="ECO:0007669"/>
    <property type="project" value="InterPro"/>
</dbReference>
<comment type="subcellular location">
    <subcellularLocation>
        <location evidence="4">Cytoplasm</location>
    </subcellularLocation>
    <subcellularLocation>
        <location evidence="4">Nucleus</location>
    </subcellularLocation>
</comment>
<organism evidence="5 6">
    <name type="scientific">Oopsacas minuta</name>
    <dbReference type="NCBI Taxonomy" id="111878"/>
    <lineage>
        <taxon>Eukaryota</taxon>
        <taxon>Metazoa</taxon>
        <taxon>Porifera</taxon>
        <taxon>Hexactinellida</taxon>
        <taxon>Hexasterophora</taxon>
        <taxon>Lyssacinosida</taxon>
        <taxon>Leucopsacidae</taxon>
        <taxon>Oopsacas</taxon>
    </lineage>
</organism>
<keyword evidence="2 4" id="KW-0647">Proteasome</keyword>
<dbReference type="GO" id="GO:0005737">
    <property type="term" value="C:cytoplasm"/>
    <property type="evidence" value="ECO:0007669"/>
    <property type="project" value="UniProtKB-SubCell"/>
</dbReference>
<dbReference type="InterPro" id="IPR029055">
    <property type="entry name" value="Ntn_hydrolases_N"/>
</dbReference>
<dbReference type="Gene3D" id="3.60.20.10">
    <property type="entry name" value="Glutamine Phosphoribosylpyrophosphate, subunit 1, domain 1"/>
    <property type="match status" value="1"/>
</dbReference>
<comment type="subunit">
    <text evidence="4">Component of the proteasome complex.</text>
</comment>
<dbReference type="AlphaFoldDB" id="A0AAV7KE05"/>
<evidence type="ECO:0000313" key="6">
    <source>
        <dbReference type="Proteomes" id="UP001165289"/>
    </source>
</evidence>
<evidence type="ECO:0000256" key="3">
    <source>
        <dbReference type="ARBA" id="ARBA00023242"/>
    </source>
</evidence>
<dbReference type="Proteomes" id="UP001165289">
    <property type="component" value="Unassembled WGS sequence"/>
</dbReference>
<dbReference type="InterPro" id="IPR016050">
    <property type="entry name" value="Proteasome_bsu_CS"/>
</dbReference>
<dbReference type="EMBL" id="JAKMXF010000066">
    <property type="protein sequence ID" value="KAI6659108.1"/>
    <property type="molecule type" value="Genomic_DNA"/>
</dbReference>
<dbReference type="FunFam" id="3.60.20.10:FF:000033">
    <property type="entry name" value="Proteasome subunit beta"/>
    <property type="match status" value="1"/>
</dbReference>
<evidence type="ECO:0000313" key="5">
    <source>
        <dbReference type="EMBL" id="KAI6659108.1"/>
    </source>
</evidence>
<dbReference type="CDD" id="cd03757">
    <property type="entry name" value="proteasome_beta_type_1"/>
    <property type="match status" value="1"/>
</dbReference>
<sequence length="234" mass="26135">MDFGTGAALPVSKPPLARQFNPYTSNGGTILALSGEDFSLVASDTRLSERFRIHTRDQPKTYKLTDNVVLGCCGFHGDVLTLNKLLAARIKMYKHQHDHEISCSSLAQMLSTILYSRRFFPFYTYNILIGLDEQGKGCVYSFDPVGSYERETYRAGGTGASMLQPLLDNQIGFKHQNIPEQDRPELTADRAIALVRDVFIGAAERDINTGDGLHMQLVTKDGIKTLDRFPLRKD</sequence>
<dbReference type="InterPro" id="IPR001353">
    <property type="entry name" value="Proteasome_sua/b"/>
</dbReference>
<dbReference type="PROSITE" id="PS00854">
    <property type="entry name" value="PROTEASOME_BETA_1"/>
    <property type="match status" value="1"/>
</dbReference>